<reference evidence="3" key="1">
    <citation type="submission" date="2018-10" db="EMBL/GenBank/DDBJ databases">
        <authorList>
            <person name="Peiro R."/>
            <person name="Begona"/>
            <person name="Cbmso G."/>
            <person name="Lopez M."/>
            <person name="Gonzalez S."/>
            <person name="Sacristan E."/>
            <person name="Castillo E."/>
        </authorList>
    </citation>
    <scope>NUCLEOTIDE SEQUENCE [LARGE SCALE GENOMIC DNA]</scope>
</reference>
<comment type="caution">
    <text evidence="2">The sequence shown here is derived from an EMBL/GenBank/DDBJ whole genome shotgun (WGS) entry which is preliminary data.</text>
</comment>
<dbReference type="AlphaFoldDB" id="A0A447CYB3"/>
<name>A0A447CYB3_9BRAD</name>
<evidence type="ECO:0000313" key="3">
    <source>
        <dbReference type="Proteomes" id="UP000289200"/>
    </source>
</evidence>
<evidence type="ECO:0000313" key="2">
    <source>
        <dbReference type="EMBL" id="VCU10287.1"/>
    </source>
</evidence>
<accession>A0A447CYB3</accession>
<organism evidence="2 3">
    <name type="scientific">Rhodoplanes serenus</name>
    <dbReference type="NCBI Taxonomy" id="200615"/>
    <lineage>
        <taxon>Bacteria</taxon>
        <taxon>Pseudomonadati</taxon>
        <taxon>Pseudomonadota</taxon>
        <taxon>Alphaproteobacteria</taxon>
        <taxon>Hyphomicrobiales</taxon>
        <taxon>Nitrobacteraceae</taxon>
        <taxon>Rhodoplanes</taxon>
    </lineage>
</organism>
<protein>
    <submittedName>
        <fullName evidence="2">Uncharacterized protein</fullName>
    </submittedName>
</protein>
<gene>
    <name evidence="2" type="ORF">RHODGE_RHODGE_03475</name>
</gene>
<proteinExistence type="predicted"/>
<sequence length="79" mass="8964">MLTVPTTRVPSTTTRLGTTLWHTTLRHLAGRLAHALDAYAENRMRQAIPPSVLRRAEESTLRLRRPLRGGRSGRRTRGH</sequence>
<dbReference type="RefSeq" id="WP_129610321.1">
    <property type="nucleotide sequence ID" value="NZ_UWOC01000165.1"/>
</dbReference>
<feature type="region of interest" description="Disordered" evidence="1">
    <location>
        <begin position="56"/>
        <end position="79"/>
    </location>
</feature>
<keyword evidence="3" id="KW-1185">Reference proteome</keyword>
<feature type="compositionally biased region" description="Basic residues" evidence="1">
    <location>
        <begin position="62"/>
        <end position="79"/>
    </location>
</feature>
<evidence type="ECO:0000256" key="1">
    <source>
        <dbReference type="SAM" id="MobiDB-lite"/>
    </source>
</evidence>
<dbReference type="EMBL" id="UWOC01000165">
    <property type="protein sequence ID" value="VCU10287.1"/>
    <property type="molecule type" value="Genomic_DNA"/>
</dbReference>
<dbReference type="Proteomes" id="UP000289200">
    <property type="component" value="Unassembled WGS sequence"/>
</dbReference>